<dbReference type="EMBL" id="CCFA01002019">
    <property type="protein sequence ID" value="CDS00114.1"/>
    <property type="molecule type" value="Genomic_DNA"/>
</dbReference>
<accession>A0A0F7RYE7</accession>
<organism evidence="1 2">
    <name type="scientific">Sporisorium scitamineum</name>
    <dbReference type="NCBI Taxonomy" id="49012"/>
    <lineage>
        <taxon>Eukaryota</taxon>
        <taxon>Fungi</taxon>
        <taxon>Dikarya</taxon>
        <taxon>Basidiomycota</taxon>
        <taxon>Ustilaginomycotina</taxon>
        <taxon>Ustilaginomycetes</taxon>
        <taxon>Ustilaginales</taxon>
        <taxon>Ustilaginaceae</taxon>
        <taxon>Sporisorium</taxon>
    </lineage>
</organism>
<dbReference type="AlphaFoldDB" id="A0A0F7RYE7"/>
<evidence type="ECO:0000313" key="1">
    <source>
        <dbReference type="EMBL" id="CDS00114.1"/>
    </source>
</evidence>
<sequence length="92" mass="10492">MARTRAFGGALQRLTLQGQVRSSDWLSMTRFLPLCPMIQYDSRLTQSSLPSHAPDSRSDYLPYCPVLHVSPVETSRSSYFWTRPTDSEYSSD</sequence>
<evidence type="ECO:0000313" key="2">
    <source>
        <dbReference type="Proteomes" id="UP000242770"/>
    </source>
</evidence>
<proteinExistence type="predicted"/>
<dbReference type="Proteomes" id="UP000242770">
    <property type="component" value="Unassembled WGS sequence"/>
</dbReference>
<protein>
    <submittedName>
        <fullName evidence="1">Uncharacterized protein</fullName>
    </submittedName>
</protein>
<name>A0A0F7RYE7_9BASI</name>
<reference evidence="2" key="1">
    <citation type="submission" date="2014-06" db="EMBL/GenBank/DDBJ databases">
        <authorList>
            <person name="Berkman P.J."/>
        </authorList>
    </citation>
    <scope>NUCLEOTIDE SEQUENCE [LARGE SCALE GENOMIC DNA]</scope>
</reference>
<keyword evidence="2" id="KW-1185">Reference proteome</keyword>
<gene>
    <name evidence="1" type="primary">SSCI35900.1</name>
</gene>